<name>A0ABY5GNA1_9GAMM</name>
<accession>A0ABY5GNA1</accession>
<reference evidence="3" key="1">
    <citation type="submission" date="2022-07" db="EMBL/GenBank/DDBJ databases">
        <title>Genome sequencing of Photobacterium atrarenae GJH2-4.</title>
        <authorList>
            <person name="Park S.-J."/>
        </authorList>
    </citation>
    <scope>NUCLEOTIDE SEQUENCE</scope>
    <source>
        <strain evidence="3">GJH2-4</strain>
    </source>
</reference>
<evidence type="ECO:0000313" key="3">
    <source>
        <dbReference type="EMBL" id="UTV30408.1"/>
    </source>
</evidence>
<feature type="region of interest" description="Disordered" evidence="1">
    <location>
        <begin position="105"/>
        <end position="129"/>
    </location>
</feature>
<dbReference type="InterPro" id="IPR054545">
    <property type="entry name" value="ApeI-like"/>
</dbReference>
<keyword evidence="4" id="KW-1185">Reference proteome</keyword>
<evidence type="ECO:0000313" key="4">
    <source>
        <dbReference type="Proteomes" id="UP001057998"/>
    </source>
</evidence>
<dbReference type="InterPro" id="IPR016962">
    <property type="entry name" value="Dehydrase_ECs4332_prd"/>
</dbReference>
<gene>
    <name evidence="3" type="ORF">NNL38_17680</name>
</gene>
<evidence type="ECO:0000256" key="1">
    <source>
        <dbReference type="SAM" id="MobiDB-lite"/>
    </source>
</evidence>
<dbReference type="EMBL" id="CP101509">
    <property type="protein sequence ID" value="UTV30408.1"/>
    <property type="molecule type" value="Genomic_DNA"/>
</dbReference>
<proteinExistence type="predicted"/>
<dbReference type="PIRSF" id="PIRSF030962">
    <property type="entry name" value="Dehydrase_ECs4332_prd"/>
    <property type="match status" value="1"/>
</dbReference>
<dbReference type="RefSeq" id="WP_255391764.1">
    <property type="nucleotide sequence ID" value="NZ_CP101509.1"/>
</dbReference>
<dbReference type="InterPro" id="IPR029069">
    <property type="entry name" value="HotDog_dom_sf"/>
</dbReference>
<dbReference type="Gene3D" id="3.10.129.10">
    <property type="entry name" value="Hotdog Thioesterase"/>
    <property type="match status" value="1"/>
</dbReference>
<dbReference type="Pfam" id="PF22818">
    <property type="entry name" value="ApeI-like"/>
    <property type="match status" value="1"/>
</dbReference>
<protein>
    <submittedName>
        <fullName evidence="3">3-hydroxyacyl-ACP dehydratase</fullName>
    </submittedName>
</protein>
<dbReference type="SUPFAM" id="SSF54637">
    <property type="entry name" value="Thioesterase/thiol ester dehydrase-isomerase"/>
    <property type="match status" value="1"/>
</dbReference>
<feature type="domain" description="ApeI dehydratase-like" evidence="2">
    <location>
        <begin position="12"/>
        <end position="104"/>
    </location>
</feature>
<evidence type="ECO:0000259" key="2">
    <source>
        <dbReference type="Pfam" id="PF22818"/>
    </source>
</evidence>
<dbReference type="Proteomes" id="UP001057998">
    <property type="component" value="Chromosome 2"/>
</dbReference>
<sequence length="129" mass="14293">MSKRMPSIMSQQRQGCQLILTLLIDPELADFQGHFAGYPLLPGVTQIGWAEAFGRRYLGAGDAFSGMEAVKFQQPILPGETVILTLDWAPETSKLYFRYQSSQEGAGEPVNHASGRIRFRPSTGMENQT</sequence>
<organism evidence="3 4">
    <name type="scientific">Photobacterium atrarenae</name>
    <dbReference type="NCBI Taxonomy" id="865757"/>
    <lineage>
        <taxon>Bacteria</taxon>
        <taxon>Pseudomonadati</taxon>
        <taxon>Pseudomonadota</taxon>
        <taxon>Gammaproteobacteria</taxon>
        <taxon>Vibrionales</taxon>
        <taxon>Vibrionaceae</taxon>
        <taxon>Photobacterium</taxon>
    </lineage>
</organism>